<evidence type="ECO:0000313" key="2">
    <source>
        <dbReference type="EMBL" id="QAS51544.1"/>
    </source>
</evidence>
<keyword evidence="1" id="KW-0472">Membrane</keyword>
<reference evidence="2 3" key="1">
    <citation type="submission" date="2018-01" db="EMBL/GenBank/DDBJ databases">
        <title>The whole genome sequencing and assembly of Halobacillus litoralis ERB031 strain.</title>
        <authorList>
            <person name="Lee S.-J."/>
            <person name="Park M.-K."/>
            <person name="Kim J.-Y."/>
            <person name="Lee Y.-J."/>
            <person name="Yi H."/>
            <person name="Bahn Y.-S."/>
            <person name="Kim J.F."/>
            <person name="Lee D.-W."/>
        </authorList>
    </citation>
    <scope>NUCLEOTIDE SEQUENCE [LARGE SCALE GENOMIC DNA]</scope>
    <source>
        <strain evidence="2 3">ERB 031</strain>
    </source>
</reference>
<keyword evidence="1" id="KW-1133">Transmembrane helix</keyword>
<accession>A0A410M9Y1</accession>
<dbReference type="EMBL" id="CP026118">
    <property type="protein sequence ID" value="QAS51544.1"/>
    <property type="molecule type" value="Genomic_DNA"/>
</dbReference>
<evidence type="ECO:0000256" key="1">
    <source>
        <dbReference type="SAM" id="Phobius"/>
    </source>
</evidence>
<dbReference type="KEGG" id="hli:HLI_04555"/>
<dbReference type="OrthoDB" id="2974224at2"/>
<organism evidence="2 3">
    <name type="scientific">Halobacillus litoralis</name>
    <dbReference type="NCBI Taxonomy" id="45668"/>
    <lineage>
        <taxon>Bacteria</taxon>
        <taxon>Bacillati</taxon>
        <taxon>Bacillota</taxon>
        <taxon>Bacilli</taxon>
        <taxon>Bacillales</taxon>
        <taxon>Bacillaceae</taxon>
        <taxon>Halobacillus</taxon>
    </lineage>
</organism>
<dbReference type="AlphaFoldDB" id="A0A410M9Y1"/>
<sequence length="98" mass="11307">MRKFNSFMLILMMVSSPLFFKADLGPFDKTDAQEMIILDNSTPQDDLKDTSFTLTQVQTYIIAPLVILMFLYTSLLIKRNLIFLTPVFFQSNFVIADL</sequence>
<keyword evidence="1" id="KW-0812">Transmembrane</keyword>
<dbReference type="RefSeq" id="WP_128523388.1">
    <property type="nucleotide sequence ID" value="NZ_CP026118.1"/>
</dbReference>
<proteinExistence type="predicted"/>
<protein>
    <submittedName>
        <fullName evidence="2">Uncharacterized protein</fullName>
    </submittedName>
</protein>
<feature type="transmembrane region" description="Helical" evidence="1">
    <location>
        <begin position="57"/>
        <end position="77"/>
    </location>
</feature>
<dbReference type="Proteomes" id="UP000287756">
    <property type="component" value="Chromosome"/>
</dbReference>
<evidence type="ECO:0000313" key="3">
    <source>
        <dbReference type="Proteomes" id="UP000287756"/>
    </source>
</evidence>
<gene>
    <name evidence="2" type="ORF">HLI_04555</name>
</gene>
<name>A0A410M9Y1_9BACI</name>